<feature type="compositionally biased region" description="Polar residues" evidence="1">
    <location>
        <begin position="28"/>
        <end position="43"/>
    </location>
</feature>
<dbReference type="AlphaFoldDB" id="A0A484FIH9"/>
<dbReference type="EMBL" id="AMCV02000028">
    <property type="protein sequence ID" value="TDZ17481.1"/>
    <property type="molecule type" value="Genomic_DNA"/>
</dbReference>
<reference evidence="4" key="1">
    <citation type="journal article" date="2013" name="New Phytol.">
        <title>Comparative genomic and transcriptomic analyses reveal the hemibiotrophic stage shift of Colletotrichum fungi.</title>
        <authorList>
            <person name="Gan P."/>
            <person name="Ikeda K."/>
            <person name="Irieda H."/>
            <person name="Narusaka M."/>
            <person name="O'Connell R.J."/>
            <person name="Narusaka Y."/>
            <person name="Takano Y."/>
            <person name="Kubo Y."/>
            <person name="Shirasu K."/>
        </authorList>
    </citation>
    <scope>NUCLEOTIDE SEQUENCE [LARGE SCALE GENOMIC DNA]</scope>
    <source>
        <strain evidence="4">104-T / ATCC 96160 / CBS 514.97 / LARS 414 / MAFF 240422</strain>
    </source>
</reference>
<dbReference type="GO" id="GO:0005524">
    <property type="term" value="F:ATP binding"/>
    <property type="evidence" value="ECO:0007669"/>
    <property type="project" value="InterPro"/>
</dbReference>
<sequence>MSWSFVCCLPRWSSTQATASSDTSSVSEQGLISHSDTFGSDTTAGEVASPASESQTRRFSFSTVSIQRTSSSNSKHSRFSFRRNTSSSQGRPDIEANMGHCRRLLDAASATTTKNGATDSFVPLSAMRKALSRENVRSTLECHRDKLSTPISKLVDFVCGENGAMRGFATLVWIGKVKMIEVFYHSGFVDSMLPICVDDGKTRSIAPNPANDKATKKAFSDKHWKEHVLGNFESAQWRFLAPIFSTATESAKSTLFSVVEERSMDKSHLQVSSQTRFSHDENGHPRMAIKFLKNQNRTDKAFEEAAAEEASVLRMFRDLNDPHLIRAVAYYTKGAEHFIIFPWADGGNLREFWMKENPRLLDGAFLSWFFEQLCGLAHAMKRLHAAKTGSAKSDNTCRHGDLKPENILCFADANSHTQPWLVIADVGSARVHAQATEFRNDPTRTVVGTVMYEPPEAVVDKTKPRSRRYDIWSIGCIYLEFLIWILYGKDELSRFETDITNRQDRSGQFFEVAGGTASLKPSVQRWIDWIRKDERCPPGTAVRELLEHICSKLLVIEVVTALKQPKRSLTLQSASSTTPKIVETSANLDSNPGSDRATAESSGAVDNRFSLPSSNTFSSRRDRIKRSTQQLPQFTVCLCCDSPLQTEHTLSFVYSFKTPSRLTTTGNTYPTLPQLKATDQSASKGRVFRFWTFNAYLLSSSTPDRPIASLCSTSEMRPMTVQLGYPTLSAPASPRHVELISTWLLTCDESHSCCPKDTFLPTRVIDVGKKGSATCKLVCATRGQTSPGRYVALSHRWGDSDQHRKFCTYESNIEKMKSGINLSDLPRTFRDAVETTRKLGLDYLWIDSLCIIQDCALDWRLESKLMERVYSSAYVTIAASCASGTDDGFLKPRRERRFVPIASKEKSMPAVYVCELMDDFAGDVEQGELNQRAWVLQERVLSRRTIYFAKNQTYWECGRGIRCETLTKLNNRKASFLGDANFPHSINAYVRGKKIELFQDLYEKYSALKITSIGDRPVAIRGLENRLIRTLGGVGGFGVFDECIHRFLLWQRFERPLVRIKSFRGGHVPTWSWMAYDGQIKYMEVPFGTVSWETDLVSPFKDWKPKEHDYEDDRDTPSRIQAPVWGLNVKDLTGLVLDDPEKASESCLECVIVGRDQNAKQEPGQLFYVLIVSRGFHDGNMVYERKGVAKLGADEIAFSSGSQTCFLE</sequence>
<dbReference type="GO" id="GO:0004672">
    <property type="term" value="F:protein kinase activity"/>
    <property type="evidence" value="ECO:0007669"/>
    <property type="project" value="InterPro"/>
</dbReference>
<dbReference type="SUPFAM" id="SSF56112">
    <property type="entry name" value="Protein kinase-like (PK-like)"/>
    <property type="match status" value="1"/>
</dbReference>
<dbReference type="CDD" id="cd00180">
    <property type="entry name" value="PKc"/>
    <property type="match status" value="1"/>
</dbReference>
<proteinExistence type="predicted"/>
<dbReference type="InterPro" id="IPR008271">
    <property type="entry name" value="Ser/Thr_kinase_AS"/>
</dbReference>
<evidence type="ECO:0000259" key="2">
    <source>
        <dbReference type="PROSITE" id="PS50011"/>
    </source>
</evidence>
<evidence type="ECO:0000256" key="1">
    <source>
        <dbReference type="SAM" id="MobiDB-lite"/>
    </source>
</evidence>
<dbReference type="Proteomes" id="UP000014480">
    <property type="component" value="Unassembled WGS sequence"/>
</dbReference>
<evidence type="ECO:0000313" key="3">
    <source>
        <dbReference type="EMBL" id="TDZ17481.1"/>
    </source>
</evidence>
<dbReference type="InterPro" id="IPR010730">
    <property type="entry name" value="HET"/>
</dbReference>
<dbReference type="PROSITE" id="PS00108">
    <property type="entry name" value="PROTEIN_KINASE_ST"/>
    <property type="match status" value="1"/>
</dbReference>
<organism evidence="3 4">
    <name type="scientific">Colletotrichum orbiculare (strain 104-T / ATCC 96160 / CBS 514.97 / LARS 414 / MAFF 240422)</name>
    <name type="common">Cucumber anthracnose fungus</name>
    <name type="synonym">Colletotrichum lagenarium</name>
    <dbReference type="NCBI Taxonomy" id="1213857"/>
    <lineage>
        <taxon>Eukaryota</taxon>
        <taxon>Fungi</taxon>
        <taxon>Dikarya</taxon>
        <taxon>Ascomycota</taxon>
        <taxon>Pezizomycotina</taxon>
        <taxon>Sordariomycetes</taxon>
        <taxon>Hypocreomycetidae</taxon>
        <taxon>Glomerellales</taxon>
        <taxon>Glomerellaceae</taxon>
        <taxon>Colletotrichum</taxon>
        <taxon>Colletotrichum orbiculare species complex</taxon>
    </lineage>
</organism>
<dbReference type="InterPro" id="IPR000719">
    <property type="entry name" value="Prot_kinase_dom"/>
</dbReference>
<dbReference type="PANTHER" id="PTHR33112:SF10">
    <property type="entry name" value="TOL"/>
    <property type="match status" value="1"/>
</dbReference>
<dbReference type="Pfam" id="PF06985">
    <property type="entry name" value="HET"/>
    <property type="match status" value="1"/>
</dbReference>
<evidence type="ECO:0000313" key="4">
    <source>
        <dbReference type="Proteomes" id="UP000014480"/>
    </source>
</evidence>
<feature type="region of interest" description="Disordered" evidence="1">
    <location>
        <begin position="582"/>
        <end position="624"/>
    </location>
</feature>
<feature type="region of interest" description="Disordered" evidence="1">
    <location>
        <begin position="18"/>
        <end position="94"/>
    </location>
</feature>
<dbReference type="OrthoDB" id="5125733at2759"/>
<feature type="compositionally biased region" description="Polar residues" evidence="1">
    <location>
        <begin position="582"/>
        <end position="593"/>
    </location>
</feature>
<protein>
    <submittedName>
        <fullName evidence="3">Cyclin-dependent kinase-like 4</fullName>
    </submittedName>
</protein>
<dbReference type="Gene3D" id="1.10.510.10">
    <property type="entry name" value="Transferase(Phosphotransferase) domain 1"/>
    <property type="match status" value="1"/>
</dbReference>
<feature type="compositionally biased region" description="Low complexity" evidence="1">
    <location>
        <begin position="18"/>
        <end position="27"/>
    </location>
</feature>
<dbReference type="PROSITE" id="PS50011">
    <property type="entry name" value="PROTEIN_KINASE_DOM"/>
    <property type="match status" value="1"/>
</dbReference>
<feature type="domain" description="Protein kinase" evidence="2">
    <location>
        <begin position="244"/>
        <end position="581"/>
    </location>
</feature>
<dbReference type="InterPro" id="IPR011009">
    <property type="entry name" value="Kinase-like_dom_sf"/>
</dbReference>
<keyword evidence="4" id="KW-1185">Reference proteome</keyword>
<feature type="compositionally biased region" description="Polar residues" evidence="1">
    <location>
        <begin position="51"/>
        <end position="67"/>
    </location>
</feature>
<name>A0A484FIH9_COLOR</name>
<comment type="caution">
    <text evidence="3">The sequence shown here is derived from an EMBL/GenBank/DDBJ whole genome shotgun (WGS) entry which is preliminary data.</text>
</comment>
<dbReference type="PANTHER" id="PTHR33112">
    <property type="entry name" value="DOMAIN PROTEIN, PUTATIVE-RELATED"/>
    <property type="match status" value="1"/>
</dbReference>
<accession>A0A484FIH9</accession>
<dbReference type="SMART" id="SM00220">
    <property type="entry name" value="S_TKc"/>
    <property type="match status" value="1"/>
</dbReference>
<gene>
    <name evidence="3" type="primary">Cdkl4-1</name>
    <name evidence="3" type="ORF">Cob_v009477</name>
</gene>
<dbReference type="Pfam" id="PF00069">
    <property type="entry name" value="Pkinase"/>
    <property type="match status" value="1"/>
</dbReference>
<reference evidence="4" key="2">
    <citation type="journal article" date="2019" name="Mol. Plant Microbe Interact.">
        <title>Genome sequence resources for four phytopathogenic fungi from the Colletotrichum orbiculare species complex.</title>
        <authorList>
            <person name="Gan P."/>
            <person name="Tsushima A."/>
            <person name="Narusaka M."/>
            <person name="Narusaka Y."/>
            <person name="Takano Y."/>
            <person name="Kubo Y."/>
            <person name="Shirasu K."/>
        </authorList>
    </citation>
    <scope>GENOME REANNOTATION</scope>
    <source>
        <strain evidence="4">104-T / ATCC 96160 / CBS 514.97 / LARS 414 / MAFF 240422</strain>
    </source>
</reference>